<dbReference type="Gene3D" id="3.30.70.1820">
    <property type="entry name" value="L1 transposable element, RRM domain"/>
    <property type="match status" value="1"/>
</dbReference>
<evidence type="ECO:0000256" key="1">
    <source>
        <dbReference type="SAM" id="MobiDB-lite"/>
    </source>
</evidence>
<gene>
    <name evidence="2" type="ORF">XELAEV_18026953mg</name>
</gene>
<evidence type="ECO:0000313" key="2">
    <source>
        <dbReference type="EMBL" id="OCT80142.1"/>
    </source>
</evidence>
<dbReference type="Proteomes" id="UP000694892">
    <property type="component" value="Chromosome 5L"/>
</dbReference>
<dbReference type="EMBL" id="CM004474">
    <property type="protein sequence ID" value="OCT80142.1"/>
    <property type="molecule type" value="Genomic_DNA"/>
</dbReference>
<dbReference type="InterPro" id="IPR004244">
    <property type="entry name" value="Transposase_22"/>
</dbReference>
<proteinExistence type="predicted"/>
<dbReference type="PANTHER" id="PTHR11505">
    <property type="entry name" value="L1 TRANSPOSABLE ELEMENT-RELATED"/>
    <property type="match status" value="1"/>
</dbReference>
<reference evidence="3" key="1">
    <citation type="journal article" date="2016" name="Nature">
        <title>Genome evolution in the allotetraploid frog Xenopus laevis.</title>
        <authorList>
            <person name="Session A.M."/>
            <person name="Uno Y."/>
            <person name="Kwon T."/>
            <person name="Chapman J.A."/>
            <person name="Toyoda A."/>
            <person name="Takahashi S."/>
            <person name="Fukui A."/>
            <person name="Hikosaka A."/>
            <person name="Suzuki A."/>
            <person name="Kondo M."/>
            <person name="van Heeringen S.J."/>
            <person name="Quigley I."/>
            <person name="Heinz S."/>
            <person name="Ogino H."/>
            <person name="Ochi H."/>
            <person name="Hellsten U."/>
            <person name="Lyons J.B."/>
            <person name="Simakov O."/>
            <person name="Putnam N."/>
            <person name="Stites J."/>
            <person name="Kuroki Y."/>
            <person name="Tanaka T."/>
            <person name="Michiue T."/>
            <person name="Watanabe M."/>
            <person name="Bogdanovic O."/>
            <person name="Lister R."/>
            <person name="Georgiou G."/>
            <person name="Paranjpe S.S."/>
            <person name="van Kruijsbergen I."/>
            <person name="Shu S."/>
            <person name="Carlson J."/>
            <person name="Kinoshita T."/>
            <person name="Ohta Y."/>
            <person name="Mawaribuchi S."/>
            <person name="Jenkins J."/>
            <person name="Grimwood J."/>
            <person name="Schmutz J."/>
            <person name="Mitros T."/>
            <person name="Mozaffari S.V."/>
            <person name="Suzuki Y."/>
            <person name="Haramoto Y."/>
            <person name="Yamamoto T.S."/>
            <person name="Takagi C."/>
            <person name="Heald R."/>
            <person name="Miller K."/>
            <person name="Haudenschild C."/>
            <person name="Kitzman J."/>
            <person name="Nakayama T."/>
            <person name="Izutsu Y."/>
            <person name="Robert J."/>
            <person name="Fortriede J."/>
            <person name="Burns K."/>
            <person name="Lotay V."/>
            <person name="Karimi K."/>
            <person name="Yasuoka Y."/>
            <person name="Dichmann D.S."/>
            <person name="Flajnik M.F."/>
            <person name="Houston D.W."/>
            <person name="Shendure J."/>
            <person name="DuPasquier L."/>
            <person name="Vize P.D."/>
            <person name="Zorn A.M."/>
            <person name="Ito M."/>
            <person name="Marcotte E.M."/>
            <person name="Wallingford J.B."/>
            <person name="Ito Y."/>
            <person name="Asashima M."/>
            <person name="Ueno N."/>
            <person name="Matsuda Y."/>
            <person name="Veenstra G.J."/>
            <person name="Fujiyama A."/>
            <person name="Harland R.M."/>
            <person name="Taira M."/>
            <person name="Rokhsar D.S."/>
        </authorList>
    </citation>
    <scope>NUCLEOTIDE SEQUENCE [LARGE SCALE GENOMIC DNA]</scope>
    <source>
        <strain evidence="3">J</strain>
    </source>
</reference>
<dbReference type="OMA" id="PECYGEN"/>
<dbReference type="AlphaFoldDB" id="A0A974CWN6"/>
<evidence type="ECO:0000313" key="3">
    <source>
        <dbReference type="Proteomes" id="UP000694892"/>
    </source>
</evidence>
<feature type="region of interest" description="Disordered" evidence="1">
    <location>
        <begin position="1"/>
        <end position="147"/>
    </location>
</feature>
<feature type="compositionally biased region" description="Basic and acidic residues" evidence="1">
    <location>
        <begin position="19"/>
        <end position="29"/>
    </location>
</feature>
<sequence length="349" mass="40403">MRRKNRPNSTGTAQRTPQSRKDKKIERFFAKTSTPPDEQEEPNMADQPKEQRTRPSPTPSQKRPNPQLPANLMEVISALPQKGLPLPQKGTAQRTPQSRKDKKIERFFSKTSTPLDEQEEPNMADQSKEQRTRPSPTPSQKRPNPQLPANLMEVISALPQKGDLNYLLEDIKATQKQETAEIKAELGALAHRLEGIEDDQRTLKERMGHQELEVTEHGKQLMELRWLLDDAQNRSPRNNLRIRGLPEDIQSPEAKQLLTQLFKRLLDRDLDTEIMIERLHRVGVPRKGQPRDLLCCLHNYTLKEQILKKARDAKTLKIEEDDIEIYQDLSYSTVLQRRLLKPLTTMLYD</sequence>
<organism evidence="2 3">
    <name type="scientific">Xenopus laevis</name>
    <name type="common">African clawed frog</name>
    <dbReference type="NCBI Taxonomy" id="8355"/>
    <lineage>
        <taxon>Eukaryota</taxon>
        <taxon>Metazoa</taxon>
        <taxon>Chordata</taxon>
        <taxon>Craniata</taxon>
        <taxon>Vertebrata</taxon>
        <taxon>Euteleostomi</taxon>
        <taxon>Amphibia</taxon>
        <taxon>Batrachia</taxon>
        <taxon>Anura</taxon>
        <taxon>Pipoidea</taxon>
        <taxon>Pipidae</taxon>
        <taxon>Xenopodinae</taxon>
        <taxon>Xenopus</taxon>
        <taxon>Xenopus</taxon>
    </lineage>
</organism>
<name>A0A974CWN6_XENLA</name>
<feature type="compositionally biased region" description="Polar residues" evidence="1">
    <location>
        <begin position="7"/>
        <end position="17"/>
    </location>
</feature>
<accession>A0A974CWN6</accession>
<protein>
    <submittedName>
        <fullName evidence="2">Uncharacterized protein</fullName>
    </submittedName>
</protein>
<feature type="compositionally biased region" description="Basic and acidic residues" evidence="1">
    <location>
        <begin position="98"/>
        <end position="108"/>
    </location>
</feature>